<accession>A0A285NET9</accession>
<name>A0A285NET9_9AQUI</name>
<dbReference type="InterPro" id="IPR036116">
    <property type="entry name" value="FN3_sf"/>
</dbReference>
<gene>
    <name evidence="2" type="ORF">SAMN06265182_1116</name>
</gene>
<dbReference type="AlphaFoldDB" id="A0A285NET9"/>
<proteinExistence type="predicted"/>
<keyword evidence="3" id="KW-1185">Reference proteome</keyword>
<dbReference type="SUPFAM" id="SSF49265">
    <property type="entry name" value="Fibronectin type III"/>
    <property type="match status" value="1"/>
</dbReference>
<protein>
    <recommendedName>
        <fullName evidence="4">Fibronectin type-III domain-containing protein</fullName>
    </recommendedName>
</protein>
<evidence type="ECO:0000256" key="1">
    <source>
        <dbReference type="SAM" id="SignalP"/>
    </source>
</evidence>
<dbReference type="RefSeq" id="WP_097000288.1">
    <property type="nucleotide sequence ID" value="NZ_OBEI01000003.1"/>
</dbReference>
<dbReference type="Proteomes" id="UP000219036">
    <property type="component" value="Unassembled WGS sequence"/>
</dbReference>
<dbReference type="InterPro" id="IPR013783">
    <property type="entry name" value="Ig-like_fold"/>
</dbReference>
<feature type="signal peptide" evidence="1">
    <location>
        <begin position="1"/>
        <end position="21"/>
    </location>
</feature>
<reference evidence="3" key="1">
    <citation type="submission" date="2017-09" db="EMBL/GenBank/DDBJ databases">
        <authorList>
            <person name="Varghese N."/>
            <person name="Submissions S."/>
        </authorList>
    </citation>
    <scope>NUCLEOTIDE SEQUENCE [LARGE SCALE GENOMIC DNA]</scope>
    <source>
        <strain evidence="3">DSM 15103</strain>
    </source>
</reference>
<dbReference type="Gene3D" id="2.60.40.10">
    <property type="entry name" value="Immunoglobulins"/>
    <property type="match status" value="2"/>
</dbReference>
<organism evidence="2 3">
    <name type="scientific">Persephonella hydrogeniphila</name>
    <dbReference type="NCBI Taxonomy" id="198703"/>
    <lineage>
        <taxon>Bacteria</taxon>
        <taxon>Pseudomonadati</taxon>
        <taxon>Aquificota</taxon>
        <taxon>Aquificia</taxon>
        <taxon>Aquificales</taxon>
        <taxon>Hydrogenothermaceae</taxon>
        <taxon>Persephonella</taxon>
    </lineage>
</organism>
<evidence type="ECO:0008006" key="4">
    <source>
        <dbReference type="Google" id="ProtNLM"/>
    </source>
</evidence>
<evidence type="ECO:0000313" key="2">
    <source>
        <dbReference type="EMBL" id="SNZ07970.1"/>
    </source>
</evidence>
<keyword evidence="1" id="KW-0732">Signal</keyword>
<dbReference type="PROSITE" id="PS51257">
    <property type="entry name" value="PROKAR_LIPOPROTEIN"/>
    <property type="match status" value="1"/>
</dbReference>
<feature type="chain" id="PRO_5012786682" description="Fibronectin type-III domain-containing protein" evidence="1">
    <location>
        <begin position="22"/>
        <end position="296"/>
    </location>
</feature>
<dbReference type="OrthoDB" id="11573at2"/>
<sequence>MKKVYKLILSLIITTSCGVKGGPYPPFTDAPETVKKAYIKQQDGEIVVYWNYIPRYADGRKMNEKYRFEVYSLEHRIIKDIKQSGNLYWFRFPFSQEKEYCFRFKVVTKKSRSSFSKYFCYIPTFNYPKTKPQFEIFIVKEGIKLKWDSNTMKTNIYKSLKREYYPIPVKVLKDNYYVDKQVREGVRYCYYVTYENKNGVESFPSDIKCRIYKDIFPPEPPKNPKIIKKDNKTYLVWTESSSKDVIGYIIEINGKPINKVPIKTYILQIPDYKKGIEVKIYAVDKSGNRSSPAILK</sequence>
<dbReference type="EMBL" id="OBEI01000003">
    <property type="protein sequence ID" value="SNZ07970.1"/>
    <property type="molecule type" value="Genomic_DNA"/>
</dbReference>
<evidence type="ECO:0000313" key="3">
    <source>
        <dbReference type="Proteomes" id="UP000219036"/>
    </source>
</evidence>